<evidence type="ECO:0000256" key="7">
    <source>
        <dbReference type="SAM" id="MobiDB-lite"/>
    </source>
</evidence>
<dbReference type="Proteomes" id="UP000528608">
    <property type="component" value="Unassembled WGS sequence"/>
</dbReference>
<dbReference type="EMBL" id="JACHJF010000021">
    <property type="protein sequence ID" value="MBB5121816.1"/>
    <property type="molecule type" value="Genomic_DNA"/>
</dbReference>
<sequence length="599" mass="64144">MTAAARFSVLGLMSISRGGELAVLPDSRPAALLAALLLRPGQVVSTEYLQRAVWGDEPPLNARATLHTCVLRLRRLFAKFGISDDAIKTLPGGYRLPVSGETLDLARFEELTAAAEKAGDPEREAALLHDALLLWQGEPISNIRSDTLHRDEVPRLQEEWLRAAERWFDIELALGRCGRALPGLRAAVRAHPGHERFWEHLIEALYRTGRQSEALAEYRAVKRYLSDELGVDPRASLRRLELAILRGDELGPPAEARPAPRTEAAPAPRPVAAKPAVVPLPPGPAGFTGRAQEVAALTERLGAPGRARVTAVVSGLPGIGKTALALHTAHLLRDCFPGGRWLVEADAGGDGPRLLEKLKGLGWDPDGPRQLLVLDGVRTHATAEALLPAFDRGTVIVTSRPGLAGLAATGGAAVHRLTELDEVESLGLLDALLGGDRVAAEPAATAELVGLCHGFPLALRIAATRLLLRPRHRIADVTAWLRDDPVGRLAVGDDPAMSVPRLFGAFFSELDPRPADACRILAGRARPDLSPGECAAALDLTPDDTAAMLDRLIDAGVLEDEAPGSYRVPALFRAYVRGAEPASPRHEPRRTDGGSRDCQ</sequence>
<dbReference type="SUPFAM" id="SSF46894">
    <property type="entry name" value="C-terminal effector domain of the bipartite response regulators"/>
    <property type="match status" value="1"/>
</dbReference>
<feature type="region of interest" description="Disordered" evidence="7">
    <location>
        <begin position="251"/>
        <end position="277"/>
    </location>
</feature>
<evidence type="ECO:0000256" key="2">
    <source>
        <dbReference type="ARBA" id="ARBA00023012"/>
    </source>
</evidence>
<keyword evidence="4 6" id="KW-0238">DNA-binding</keyword>
<keyword evidence="5" id="KW-0804">Transcription</keyword>
<evidence type="ECO:0000256" key="4">
    <source>
        <dbReference type="ARBA" id="ARBA00023125"/>
    </source>
</evidence>
<evidence type="ECO:0000256" key="5">
    <source>
        <dbReference type="ARBA" id="ARBA00023163"/>
    </source>
</evidence>
<protein>
    <submittedName>
        <fullName evidence="9">DNA-binding SARP family transcriptional activator</fullName>
    </submittedName>
</protein>
<dbReference type="Gene3D" id="1.10.10.10">
    <property type="entry name" value="Winged helix-like DNA-binding domain superfamily/Winged helix DNA-binding domain"/>
    <property type="match status" value="1"/>
</dbReference>
<evidence type="ECO:0000256" key="6">
    <source>
        <dbReference type="PROSITE-ProRule" id="PRU01091"/>
    </source>
</evidence>
<dbReference type="GO" id="GO:0006355">
    <property type="term" value="P:regulation of DNA-templated transcription"/>
    <property type="evidence" value="ECO:0007669"/>
    <property type="project" value="InterPro"/>
</dbReference>
<dbReference type="SMART" id="SM01043">
    <property type="entry name" value="BTAD"/>
    <property type="match status" value="1"/>
</dbReference>
<dbReference type="InterPro" id="IPR005158">
    <property type="entry name" value="BTAD"/>
</dbReference>
<dbReference type="Pfam" id="PF00486">
    <property type="entry name" value="Trans_reg_C"/>
    <property type="match status" value="1"/>
</dbReference>
<dbReference type="RefSeq" id="WP_244926968.1">
    <property type="nucleotide sequence ID" value="NZ_JACHJF010000021.1"/>
</dbReference>
<dbReference type="SUPFAM" id="SSF52540">
    <property type="entry name" value="P-loop containing nucleoside triphosphate hydrolases"/>
    <property type="match status" value="1"/>
</dbReference>
<dbReference type="Gene3D" id="1.25.40.10">
    <property type="entry name" value="Tetratricopeptide repeat domain"/>
    <property type="match status" value="1"/>
</dbReference>
<dbReference type="PANTHER" id="PTHR35807:SF1">
    <property type="entry name" value="TRANSCRIPTIONAL REGULATOR REDD"/>
    <property type="match status" value="1"/>
</dbReference>
<organism evidence="9 10">
    <name type="scientific">Streptomyces eurocidicus</name>
    <name type="common">Streptoverticillium eurocidicus</name>
    <dbReference type="NCBI Taxonomy" id="66423"/>
    <lineage>
        <taxon>Bacteria</taxon>
        <taxon>Bacillati</taxon>
        <taxon>Actinomycetota</taxon>
        <taxon>Actinomycetes</taxon>
        <taxon>Kitasatosporales</taxon>
        <taxon>Streptomycetaceae</taxon>
        <taxon>Streptomyces</taxon>
    </lineage>
</organism>
<comment type="caution">
    <text evidence="9">The sequence shown here is derived from an EMBL/GenBank/DDBJ whole genome shotgun (WGS) entry which is preliminary data.</text>
</comment>
<dbReference type="InterPro" id="IPR011990">
    <property type="entry name" value="TPR-like_helical_dom_sf"/>
</dbReference>
<keyword evidence="2" id="KW-0902">Two-component regulatory system</keyword>
<gene>
    <name evidence="9" type="ORF">FHS36_005285</name>
</gene>
<evidence type="ECO:0000313" key="9">
    <source>
        <dbReference type="EMBL" id="MBB5121816.1"/>
    </source>
</evidence>
<reference evidence="9 10" key="1">
    <citation type="submission" date="2020-08" db="EMBL/GenBank/DDBJ databases">
        <title>Genomic Encyclopedia of Type Strains, Phase III (KMG-III): the genomes of soil and plant-associated and newly described type strains.</title>
        <authorList>
            <person name="Whitman W."/>
        </authorList>
    </citation>
    <scope>NUCLEOTIDE SEQUENCE [LARGE SCALE GENOMIC DNA]</scope>
    <source>
        <strain evidence="9 10">CECT 3259</strain>
    </source>
</reference>
<dbReference type="GO" id="GO:0000160">
    <property type="term" value="P:phosphorelay signal transduction system"/>
    <property type="evidence" value="ECO:0007669"/>
    <property type="project" value="UniProtKB-KW"/>
</dbReference>
<feature type="region of interest" description="Disordered" evidence="7">
    <location>
        <begin position="579"/>
        <end position="599"/>
    </location>
</feature>
<accession>A0A7W8F5Y2</accession>
<proteinExistence type="inferred from homology"/>
<dbReference type="InterPro" id="IPR027417">
    <property type="entry name" value="P-loop_NTPase"/>
</dbReference>
<name>A0A7W8F5Y2_STREU</name>
<dbReference type="InterPro" id="IPR016032">
    <property type="entry name" value="Sig_transdc_resp-reg_C-effctor"/>
</dbReference>
<evidence type="ECO:0000256" key="1">
    <source>
        <dbReference type="ARBA" id="ARBA00005820"/>
    </source>
</evidence>
<feature type="domain" description="OmpR/PhoB-type" evidence="8">
    <location>
        <begin position="1"/>
        <end position="98"/>
    </location>
</feature>
<dbReference type="Gene3D" id="3.40.50.300">
    <property type="entry name" value="P-loop containing nucleotide triphosphate hydrolases"/>
    <property type="match status" value="1"/>
</dbReference>
<dbReference type="PANTHER" id="PTHR35807">
    <property type="entry name" value="TRANSCRIPTIONAL REGULATOR REDD-RELATED"/>
    <property type="match status" value="1"/>
</dbReference>
<dbReference type="SUPFAM" id="SSF48452">
    <property type="entry name" value="TPR-like"/>
    <property type="match status" value="1"/>
</dbReference>
<dbReference type="InterPro" id="IPR036388">
    <property type="entry name" value="WH-like_DNA-bd_sf"/>
</dbReference>
<dbReference type="Pfam" id="PF03704">
    <property type="entry name" value="BTAD"/>
    <property type="match status" value="1"/>
</dbReference>
<dbReference type="InterPro" id="IPR051677">
    <property type="entry name" value="AfsR-DnrI-RedD_regulator"/>
</dbReference>
<dbReference type="PROSITE" id="PS51755">
    <property type="entry name" value="OMPR_PHOB"/>
    <property type="match status" value="1"/>
</dbReference>
<comment type="similarity">
    <text evidence="1">Belongs to the AfsR/DnrI/RedD regulatory family.</text>
</comment>
<evidence type="ECO:0000259" key="8">
    <source>
        <dbReference type="PROSITE" id="PS51755"/>
    </source>
</evidence>
<evidence type="ECO:0000313" key="10">
    <source>
        <dbReference type="Proteomes" id="UP000528608"/>
    </source>
</evidence>
<dbReference type="GO" id="GO:0003677">
    <property type="term" value="F:DNA binding"/>
    <property type="evidence" value="ECO:0007669"/>
    <property type="project" value="UniProtKB-UniRule"/>
</dbReference>
<dbReference type="SMART" id="SM00862">
    <property type="entry name" value="Trans_reg_C"/>
    <property type="match status" value="1"/>
</dbReference>
<dbReference type="InterPro" id="IPR001867">
    <property type="entry name" value="OmpR/PhoB-type_DNA-bd"/>
</dbReference>
<keyword evidence="3" id="KW-0805">Transcription regulation</keyword>
<evidence type="ECO:0000256" key="3">
    <source>
        <dbReference type="ARBA" id="ARBA00023015"/>
    </source>
</evidence>
<feature type="compositionally biased region" description="Basic and acidic residues" evidence="7">
    <location>
        <begin position="583"/>
        <end position="599"/>
    </location>
</feature>
<dbReference type="CDD" id="cd15831">
    <property type="entry name" value="BTAD"/>
    <property type="match status" value="1"/>
</dbReference>
<dbReference type="AlphaFoldDB" id="A0A7W8F5Y2"/>
<feature type="DNA-binding region" description="OmpR/PhoB-type" evidence="6">
    <location>
        <begin position="1"/>
        <end position="98"/>
    </location>
</feature>